<dbReference type="InterPro" id="IPR013320">
    <property type="entry name" value="ConA-like_dom_sf"/>
</dbReference>
<dbReference type="OrthoDB" id="9778932at2"/>
<dbReference type="CDD" id="cd08548">
    <property type="entry name" value="Type_I_cohesin_like"/>
    <property type="match status" value="1"/>
</dbReference>
<dbReference type="GO" id="GO:0000272">
    <property type="term" value="P:polysaccharide catabolic process"/>
    <property type="evidence" value="ECO:0007669"/>
    <property type="project" value="InterPro"/>
</dbReference>
<dbReference type="InterPro" id="IPR003587">
    <property type="entry name" value="Hint_dom_N"/>
</dbReference>
<dbReference type="eggNOG" id="COG2911">
    <property type="taxonomic scope" value="Bacteria"/>
</dbReference>
<dbReference type="SUPFAM" id="SSF49384">
    <property type="entry name" value="Carbohydrate-binding domain"/>
    <property type="match status" value="1"/>
</dbReference>
<dbReference type="SUPFAM" id="SSF49265">
    <property type="entry name" value="Fibronectin type III"/>
    <property type="match status" value="1"/>
</dbReference>
<dbReference type="SMART" id="SM00306">
    <property type="entry name" value="HintN"/>
    <property type="match status" value="1"/>
</dbReference>
<keyword evidence="6" id="KW-0106">Calcium</keyword>
<evidence type="ECO:0000256" key="5">
    <source>
        <dbReference type="ARBA" id="ARBA00022737"/>
    </source>
</evidence>
<dbReference type="SUPFAM" id="SSF53300">
    <property type="entry name" value="vWA-like"/>
    <property type="match status" value="1"/>
</dbReference>
<dbReference type="PROSITE" id="PS50818">
    <property type="entry name" value="INTEIN_C_TER"/>
    <property type="match status" value="1"/>
</dbReference>
<dbReference type="Gene3D" id="2.60.120.380">
    <property type="match status" value="5"/>
</dbReference>
<comment type="similarity">
    <text evidence="9">Belongs to the fibril-associated collagens with interrupted helices (FACIT) family.</text>
</comment>
<dbReference type="InterPro" id="IPR006558">
    <property type="entry name" value="LamG-like"/>
</dbReference>
<dbReference type="Gene3D" id="3.40.50.410">
    <property type="entry name" value="von Willebrand factor, type A domain"/>
    <property type="match status" value="1"/>
</dbReference>
<sequence length="3729" mass="419005">MPIGIGTVYGTFDIDDNNDWFVVYLKENTEYTIKLKGIASGNDYDLRVYDDELTQIGGSYLTGNSDESITINIQNNGIYYLNVSRFSWSERVDNSYQLLIYQNTSHSDEYEENDSLNTAKTISTNKDIYGTIGTNSDEDWYIVNVEKEGRLTIALLDIPVNCDYELSVYSEDLTYVGGSYNYGNIDEKLSIMVERPNTYYIRIYSYKGCDPDNNYTLRASVSSPDIYEENDTISKAKNIKVGCSVSATIDNPDDSDWYKFDVKDSMDCLIELQNIPYERDYDLYLFKESYCIAVSCFEGNTDEFLNMQLTEGTYYIKVVPYSRCFSQTDNYTLSVKSSNGIVVSMPFIKVDSDSFIEVPLMLDNIPEEGISCFNFAINYNKNILTYVGNSKGTLENINGDDLAIHEAEDGIRILYLDNSLNNPIISSGTLVNLKFQINSNVTDGTCILGYNDNWSFASFTDSKFYIYSQVKFKAGMLAFGEYNTFSAENIELSLNQPIMVTSYSEERLVGDIDGNGVFNSIDYAKLKALMLGYKIELPEDYEWAADVDGSGMINSIDIAYMKSYLLGKIKIFPKERPTAPSNLKVTSITSSGITLSWDESTGLADIAYYEIYRDGVLCGESTTNSFQDSGLIINSNYIYEIIAVDIKGRKSIESNSIEVFFEGVTDVEAPSAPRNFMVNWYTGVAVSLTWEAPEDATAIEGYEVYSGNTLLTFVKDTSVIYTGLTCNTSYTLTVKAVDVLGNRSADSNEVVFTTGSDDYGNSHTNAVYLKLGEENKISGVLESKTDEDCFLIKPPVNGVYRIKIINETTDKEIIGFLYNGFWGKSFSTWSTSIEKFYYIKELLFADNTYKLSVKYTSKILKDDGYSPKYNKYTILVEQVPPDWTVSEISSNATEIEIDTEISGKIRFGLFDSVSKSDYYKFKIPEDGYYIFEYSEGILNQICDSDNEFPSCKKEYTEEKLKKYYFEKGDYYVRIYTTNTDISDYTFKIYKAKPDFRISSISPSVVLQSDTVELKAVVVNRGHEYIDGKNTFRVGFLIDDVNIVYSDYCTQVIGEGKQIVLSAKADASLFNKLGNHTVRAFIEKGTDFEEIDENNNTLVTEIFTDDYPDKREEARKISVNENIEGSIGFSGDYDWLTFTPEIGGYYRIVASCDEKVSNKIELRLGNQDDNSLLLLGYLSAEENSMSILRKLEKNKTYYIRLNGSIGNYKLSVDYAKPNLDITQVSPEFVFAGEKTTFSVTVKNIGDFYLEANSFRVGIKLDDNEDIIWSDYNSNYLSVNSTISLNVEGCFYTVGEHTITVVIDYKNDLFNEGGTQGVSKLIYAEYLDLKLKVSSITPTIVGLDNPVQFTVGVTNSGDKSLRLGKPLKVILKDKNDNVLAYGESSSFTKGSNSVLLDKGGIDGKGSVIFDKAGTAEVVAYIESCEDSSYQKEISVIKKTDLEILDISYSPESIKLNEQVTFKINIINKSSINLNANLFRIGLKLDDSEDIIWSSYNSSLSANRTTIFSVRGLISTTGEHIVTAFIDYNSNISKEKETVGFTKTIFIRHPDLQITNISPKDVFIGDSTRFTVDVINNESVLHTGQLLKVVLKDKDKNILAYGEVDSFIDKGKSISLLLDKGGEDGNGNVVFNEPGITEIEAYIDIENVIEESNEENNSYQTEINVIKKPDLKVLDITYSPVEIKEGEKVVFKAKVKNCSDGMVIPSNLKVNFKIDTDTVISSATYNKEIYSNEIVEFTAETTWTALLGEHNITAVVDEENLVIESNELNNSYTEKIIVGKKPDLIVTDISYSPEVPKTGDEIIFRATIKNIGEGSSPAGRVHRVGFKVDNSETLFWSDHFSWSIEPGESVTVDVSWGKNGSKWLATEGQHIITAEVNDTRLMEEEEYVNNIYSESINIAGFSMLNLYDDYDNDGIDNATEIELGTNLMSSDTDGDGISDSEELRILSNPLLPDSDGDGILDGNELKLGLNLLVADENRIVSRTCSTPDESVVVTAYGDLNINAKPFKVIVNDTFLNSLEGIIGSPVDISLGDCEIESASITFKYSLDQLNGLDENKLKIYWVDTENGKLVPVESQTVDTVNKSVTCEVNHFSTYIMGVDLDTDLSNVDIVFAIDRSGSMATNDPNLFRLKAIDRFVSDMDILKFRVGIVEYADTAQTKHTISDNKTSLKSALKSINDSGNTNFGAGLYKSQELLRNSGNRNKVIVLLSDGQNNTGYSDNAVVDISKSIYSQGTNIYTISLGKSVDINLMERIAEAGGGRNFYIESANQIEPVYQQIMSMIGIGRGYSDSYGRYYPGYVIMYDLSAIQHLVKVTDVQSKLSDGWTFYPRTGNEPKITLKERDYSEITWTLTNAKYTTLKIVNCKKEETVQSSIIFEDGDYTTKSLDSDTLYRGELLYGSLVLDLEYAYTKSNIEFGSPIKYAKYSLELLGYNNLKNANGVYSEEKDDKFVAALNDFIQAFKLEKDYEESGNNEEVLYNWLKIAANNLKTYTEIKLSEDKRTLVNEYGEQLYTDFLNEFYELGILPEVVDNLLICVAPSKLLLNGDIIEKYILMTRENLIITRKMGRPSVKLISPTTLSIYNEIDGIVIEAEGENCAYIYAYVNGKNVAVQSGNSFSYKFIPKSEGLYKIYVEGRNAAENKGTAARSHTVEVLVRFTVASITRYYSLNFNGNSRVYLGNDSKLKPKSEITISMWVKPSSIQNQNATIISCEGLKSGYAIRQDGNNTNKYVFSYWNESGKEFKTEAVTLQPDCWQHIAVQKTIGGLDSYLWFYVNGERIGIGAQYGDIGYDDNSELYLGTYAYSPGSRNFRGSLDDVAIWNRALSIEEIQNVRNNGAEKDTYGLVKLLKNNSTSQATDVKNCKLDFDGSYRVNLGSVNRILPGKEMTIAMWVRPLSHKTSNANIISCEGNEIGYSIEQNGNLTDYYVFKYWNGKTWKRTDPIRLNTGSWQHIAVSISKDEEIKFILNGGEKINYSYGSVLWNSTNLYLGTDANSPGNGNFKGSMHQVGIWNRELTLEEIKKVMEDGPESKLYGLQQVCKSSTANFIKNEVEILEYIINDLSFEHLSDITIVDGDTIRIKGGYLKNSDGSDYRYTLSFPINARLVDGLYYATDEEITDIIFKYMMEKSRRGIYYKEYKLGGEEYIYSTACNPQYFNMVLDKGDIISKEDFINMMGPQWEFQYANTTVNLEIIDVVHRFLDLGGMIPVFGTLLDGTNAILYFIEGDIVNACLSMLGTIELIQYGCAGLKIAAKALKTTDKMMLGKNSLKVATDSIGLIKAGKANMLDDIASITRTQKGYEFVTTDGIIFKMIDDDIPAAAKSVVKSMSDSTDELMTCLKREPEALFELVEETKELDNTILYRLRDDTEIQIFKSDLTPEQIICSTIGCFTGDTLVTTKEGLKRIDEVKTGDYVLSKDVKSGEIGYKKVNYVYIKNTNKLVQLIVGTEEINTTSSHLFFTDTGWWKSAKSIKVGDRILTADGELKEVTGTKVVELEEPVRIYNLNVEDYHTYFVGNSGLLVHNDCTAEMMYAGREAIEKARRMNIDDPKILSQIGEAAAKMVEDVKVMKQYIIVPENGFEAFVERKYIEIRKAALNDVADVAYNTGLPIQDIIDMKNHLFLNTHKISVDGKPLETLYFKGDADIAYGWQVAQTRKLTDAEKEWFIQLRNHELLEKKYMDEGMPYRDPSTWNATTKRFDENPVKNAHDKAALTAPNPRSFPGYDQSKDLLKYFDDDIYY</sequence>
<dbReference type="Pfam" id="PF18884">
    <property type="entry name" value="TSP3_bac"/>
    <property type="match status" value="1"/>
</dbReference>
<dbReference type="InterPro" id="IPR036439">
    <property type="entry name" value="Dockerin_dom_sf"/>
</dbReference>
<dbReference type="PROSITE" id="PS00018">
    <property type="entry name" value="EF_HAND_1"/>
    <property type="match status" value="2"/>
</dbReference>
<dbReference type="PROSITE" id="PS50817">
    <property type="entry name" value="INTEIN_N_TER"/>
    <property type="match status" value="1"/>
</dbReference>
<dbReference type="CDD" id="cd00063">
    <property type="entry name" value="FN3"/>
    <property type="match status" value="2"/>
</dbReference>
<dbReference type="InterPro" id="IPR003961">
    <property type="entry name" value="FN3_dom"/>
</dbReference>
<keyword evidence="14" id="KW-1185">Reference proteome</keyword>
<dbReference type="GO" id="GO:0016539">
    <property type="term" value="P:intein-mediated protein splicing"/>
    <property type="evidence" value="ECO:0007669"/>
    <property type="project" value="InterPro"/>
</dbReference>
<reference evidence="13 14" key="2">
    <citation type="journal article" date="2012" name="Stand. Genomic Sci.">
        <title>Complete Genome Sequence of Clostridium clariflavum DSM 19732.</title>
        <authorList>
            <person name="Izquierdo J.A."/>
            <person name="Goodwin L."/>
            <person name="Davenport K.W."/>
            <person name="Teshima H."/>
            <person name="Bruce D."/>
            <person name="Detter C."/>
            <person name="Tapia R."/>
            <person name="Han S."/>
            <person name="Land M."/>
            <person name="Hauser L."/>
            <person name="Jeffries C.D."/>
            <person name="Han J."/>
            <person name="Pitluck S."/>
            <person name="Nolan M."/>
            <person name="Chen A."/>
            <person name="Huntemann M."/>
            <person name="Mavromatis K."/>
            <person name="Mikhailova N."/>
            <person name="Liolios K."/>
            <person name="Woyke T."/>
            <person name="Lynd L.R."/>
        </authorList>
    </citation>
    <scope>NUCLEOTIDE SEQUENCE [LARGE SCALE GENOMIC DNA]</scope>
    <source>
        <strain evidence="14">DSM 19732 / NBRC 101661 / EBR45</strain>
    </source>
</reference>
<dbReference type="eggNOG" id="COG4733">
    <property type="taxonomic scope" value="Bacteria"/>
</dbReference>
<keyword evidence="5" id="KW-0677">Repeat</keyword>
<dbReference type="PROSITE" id="PS00448">
    <property type="entry name" value="CLOS_CELLULOSOME_RPT"/>
    <property type="match status" value="1"/>
</dbReference>
<feature type="domain" description="VWFA" evidence="10">
    <location>
        <begin position="2105"/>
        <end position="2273"/>
    </location>
</feature>
<keyword evidence="3" id="KW-0272">Extracellular matrix</keyword>
<keyword evidence="4" id="KW-0732">Signal</keyword>
<evidence type="ECO:0000313" key="14">
    <source>
        <dbReference type="Proteomes" id="UP000005435"/>
    </source>
</evidence>
<keyword evidence="2" id="KW-0964">Secreted</keyword>
<dbReference type="Pfam" id="PF00041">
    <property type="entry name" value="fn3"/>
    <property type="match status" value="2"/>
</dbReference>
<dbReference type="SUPFAM" id="SSF51294">
    <property type="entry name" value="Hedgehog/intein (Hint) domain"/>
    <property type="match status" value="1"/>
</dbReference>
<feature type="domain" description="Fibronectin type-III" evidence="11">
    <location>
        <begin position="579"/>
        <end position="668"/>
    </location>
</feature>
<evidence type="ECO:0000313" key="13">
    <source>
        <dbReference type="EMBL" id="AEV68223.1"/>
    </source>
</evidence>
<feature type="domain" description="Dockerin" evidence="12">
    <location>
        <begin position="505"/>
        <end position="574"/>
    </location>
</feature>
<dbReference type="SMART" id="SM00560">
    <property type="entry name" value="LamGL"/>
    <property type="match status" value="1"/>
</dbReference>
<dbReference type="CDD" id="cd00198">
    <property type="entry name" value="vWFA"/>
    <property type="match status" value="1"/>
</dbReference>
<dbReference type="InterPro" id="IPR018247">
    <property type="entry name" value="EF_Hand_1_Ca_BS"/>
</dbReference>
<dbReference type="Gene3D" id="2.170.16.10">
    <property type="entry name" value="Hedgehog/Intein (Hint) domain"/>
    <property type="match status" value="1"/>
</dbReference>
<dbReference type="GO" id="GO:0004553">
    <property type="term" value="F:hydrolase activity, hydrolyzing O-glycosyl compounds"/>
    <property type="evidence" value="ECO:0007669"/>
    <property type="project" value="InterPro"/>
</dbReference>
<dbReference type="Gene3D" id="2.60.40.10">
    <property type="entry name" value="Immunoglobulins"/>
    <property type="match status" value="8"/>
</dbReference>
<name>G8M2V9_ACECE</name>
<evidence type="ECO:0000256" key="7">
    <source>
        <dbReference type="ARBA" id="ARBA00023157"/>
    </source>
</evidence>
<dbReference type="NCBIfam" id="TIGR01443">
    <property type="entry name" value="intein_Cterm"/>
    <property type="match status" value="1"/>
</dbReference>
<dbReference type="Pfam" id="PF00963">
    <property type="entry name" value="Cohesin"/>
    <property type="match status" value="1"/>
</dbReference>
<dbReference type="Proteomes" id="UP000005435">
    <property type="component" value="Chromosome"/>
</dbReference>
<dbReference type="InterPro" id="IPR011635">
    <property type="entry name" value="CARDB"/>
</dbReference>
<dbReference type="KEGG" id="ccl:Clocl_1587"/>
<dbReference type="InterPro" id="IPR030934">
    <property type="entry name" value="Intein_C"/>
</dbReference>
<evidence type="ECO:0000256" key="6">
    <source>
        <dbReference type="ARBA" id="ARBA00022837"/>
    </source>
</evidence>
<dbReference type="Pfam" id="PF13385">
    <property type="entry name" value="Laminin_G_3"/>
    <property type="match status" value="2"/>
</dbReference>
<dbReference type="Pfam" id="PF07591">
    <property type="entry name" value="PT-HINT"/>
    <property type="match status" value="1"/>
</dbReference>
<accession>G8M2V9</accession>
<comment type="subcellular location">
    <subcellularLocation>
        <location evidence="1">Secreted</location>
        <location evidence="1">Extracellular space</location>
        <location evidence="1">Extracellular matrix</location>
    </subcellularLocation>
</comment>
<dbReference type="InterPro" id="IPR002102">
    <property type="entry name" value="Cohesin_dom"/>
</dbReference>
<dbReference type="CDD" id="cd14256">
    <property type="entry name" value="Dockerin_I"/>
    <property type="match status" value="1"/>
</dbReference>
<dbReference type="InterPro" id="IPR036465">
    <property type="entry name" value="vWFA_dom_sf"/>
</dbReference>
<dbReference type="SMART" id="SM00327">
    <property type="entry name" value="VWA"/>
    <property type="match status" value="1"/>
</dbReference>
<dbReference type="CDD" id="cd20745">
    <property type="entry name" value="FIX_RhsA_AHH_HNH-like"/>
    <property type="match status" value="1"/>
</dbReference>
<dbReference type="Gene3D" id="2.60.40.680">
    <property type="match status" value="1"/>
</dbReference>
<dbReference type="InterPro" id="IPR002105">
    <property type="entry name" value="Dockerin_1_rpt"/>
</dbReference>
<dbReference type="PROSITE" id="PS51766">
    <property type="entry name" value="DOCKERIN"/>
    <property type="match status" value="1"/>
</dbReference>
<dbReference type="PROSITE" id="PS50853">
    <property type="entry name" value="FN3"/>
    <property type="match status" value="2"/>
</dbReference>
<dbReference type="CDD" id="cd00081">
    <property type="entry name" value="Hint"/>
    <property type="match status" value="1"/>
</dbReference>
<dbReference type="eggNOG" id="COG1075">
    <property type="taxonomic scope" value="Bacteria"/>
</dbReference>
<reference evidence="14" key="1">
    <citation type="submission" date="2011-12" db="EMBL/GenBank/DDBJ databases">
        <title>Complete sequence of Clostridium clariflavum DSM 19732.</title>
        <authorList>
            <consortium name="US DOE Joint Genome Institute"/>
            <person name="Lucas S."/>
            <person name="Han J."/>
            <person name="Lapidus A."/>
            <person name="Cheng J.-F."/>
            <person name="Goodwin L."/>
            <person name="Pitluck S."/>
            <person name="Peters L."/>
            <person name="Teshima H."/>
            <person name="Detter J.C."/>
            <person name="Han C."/>
            <person name="Tapia R."/>
            <person name="Land M."/>
            <person name="Hauser L."/>
            <person name="Kyrpides N."/>
            <person name="Ivanova N."/>
            <person name="Pagani I."/>
            <person name="Kitzmiller T."/>
            <person name="Lynd L."/>
            <person name="Izquierdo J."/>
            <person name="Woyke T."/>
        </authorList>
    </citation>
    <scope>NUCLEOTIDE SEQUENCE [LARGE SCALE GENOMIC DNA]</scope>
    <source>
        <strain evidence="14">DSM 19732 / NBRC 101661 / EBR45</strain>
    </source>
</reference>
<dbReference type="eggNOG" id="COG1372">
    <property type="taxonomic scope" value="Bacteria"/>
</dbReference>
<dbReference type="Pfam" id="PF00092">
    <property type="entry name" value="VWA"/>
    <property type="match status" value="1"/>
</dbReference>
<evidence type="ECO:0000256" key="1">
    <source>
        <dbReference type="ARBA" id="ARBA00004498"/>
    </source>
</evidence>
<dbReference type="Gene3D" id="2.60.120.200">
    <property type="match status" value="2"/>
</dbReference>
<dbReference type="InterPro" id="IPR036116">
    <property type="entry name" value="FN3_sf"/>
</dbReference>
<keyword evidence="7" id="KW-1015">Disulfide bond</keyword>
<organism evidence="13 14">
    <name type="scientific">Acetivibrio clariflavus (strain DSM 19732 / NBRC 101661 / EBR45)</name>
    <name type="common">Clostridium clariflavum</name>
    <dbReference type="NCBI Taxonomy" id="720554"/>
    <lineage>
        <taxon>Bacteria</taxon>
        <taxon>Bacillati</taxon>
        <taxon>Bacillota</taxon>
        <taxon>Clostridia</taxon>
        <taxon>Eubacteriales</taxon>
        <taxon>Oscillospiraceae</taxon>
        <taxon>Acetivibrio</taxon>
    </lineage>
</organism>
<dbReference type="SMART" id="SM00060">
    <property type="entry name" value="FN3"/>
    <property type="match status" value="2"/>
</dbReference>
<dbReference type="eggNOG" id="COG1572">
    <property type="taxonomic scope" value="Bacteria"/>
</dbReference>
<dbReference type="SUPFAM" id="SSF49899">
    <property type="entry name" value="Concanavalin A-like lectins/glucanases"/>
    <property type="match status" value="2"/>
</dbReference>
<dbReference type="HOGENOM" id="CLU_224419_0_0_9"/>
<dbReference type="InterPro" id="IPR050525">
    <property type="entry name" value="ECM_Assembly_Org"/>
</dbReference>
<dbReference type="PANTHER" id="PTHR24020:SF20">
    <property type="entry name" value="PH DOMAIN-CONTAINING PROTEIN"/>
    <property type="match status" value="1"/>
</dbReference>
<dbReference type="InterPro" id="IPR002035">
    <property type="entry name" value="VWF_A"/>
</dbReference>
<evidence type="ECO:0000259" key="11">
    <source>
        <dbReference type="PROSITE" id="PS50853"/>
    </source>
</evidence>
<dbReference type="Pfam" id="PF00404">
    <property type="entry name" value="Dockerin_1"/>
    <property type="match status" value="1"/>
</dbReference>
<dbReference type="InterPro" id="IPR013783">
    <property type="entry name" value="Ig-like_fold"/>
</dbReference>
<dbReference type="GO" id="GO:0030246">
    <property type="term" value="F:carbohydrate binding"/>
    <property type="evidence" value="ECO:0007669"/>
    <property type="project" value="InterPro"/>
</dbReference>
<dbReference type="eggNOG" id="COG1388">
    <property type="taxonomic scope" value="Bacteria"/>
</dbReference>
<evidence type="ECO:0000259" key="12">
    <source>
        <dbReference type="PROSITE" id="PS51766"/>
    </source>
</evidence>
<dbReference type="SUPFAM" id="SSF89260">
    <property type="entry name" value="Collagen-binding domain"/>
    <property type="match status" value="3"/>
</dbReference>
<dbReference type="PANTHER" id="PTHR24020">
    <property type="entry name" value="COLLAGEN ALPHA"/>
    <property type="match status" value="1"/>
</dbReference>
<dbReference type="SUPFAM" id="SSF63446">
    <property type="entry name" value="Type I dockerin domain"/>
    <property type="match status" value="1"/>
</dbReference>
<evidence type="ECO:0000256" key="9">
    <source>
        <dbReference type="ARBA" id="ARBA00049648"/>
    </source>
</evidence>
<dbReference type="InterPro" id="IPR016134">
    <property type="entry name" value="Dockerin_dom"/>
</dbReference>
<dbReference type="Pfam" id="PF07705">
    <property type="entry name" value="CARDB"/>
    <property type="match status" value="4"/>
</dbReference>
<dbReference type="InterPro" id="IPR006141">
    <property type="entry name" value="Intein_N"/>
</dbReference>
<dbReference type="InterPro" id="IPR059100">
    <property type="entry name" value="TSP3_bac"/>
</dbReference>
<evidence type="ECO:0000256" key="8">
    <source>
        <dbReference type="ARBA" id="ARBA00023278"/>
    </source>
</evidence>
<dbReference type="eggNOG" id="COG2304">
    <property type="taxonomic scope" value="Bacteria"/>
</dbReference>
<dbReference type="STRING" id="720554.Clocl_1587"/>
<dbReference type="RefSeq" id="WP_014254828.1">
    <property type="nucleotide sequence ID" value="NC_016627.1"/>
</dbReference>
<dbReference type="InterPro" id="IPR036844">
    <property type="entry name" value="Hint_dom_sf"/>
</dbReference>
<keyword evidence="8" id="KW-0379">Hydroxylation</keyword>
<gene>
    <name evidence="13" type="ordered locus">Clocl_1587</name>
</gene>
<protein>
    <submittedName>
        <fullName evidence="13">Fibronectin type III domain-containing protein,CARDB domain-containing protein</fullName>
    </submittedName>
</protein>
<evidence type="ECO:0000259" key="10">
    <source>
        <dbReference type="PROSITE" id="PS50234"/>
    </source>
</evidence>
<dbReference type="PROSITE" id="PS50234">
    <property type="entry name" value="VWFA"/>
    <property type="match status" value="1"/>
</dbReference>
<feature type="domain" description="Fibronectin type-III" evidence="11">
    <location>
        <begin position="672"/>
        <end position="757"/>
    </location>
</feature>
<evidence type="ECO:0000256" key="4">
    <source>
        <dbReference type="ARBA" id="ARBA00022729"/>
    </source>
</evidence>
<evidence type="ECO:0000256" key="2">
    <source>
        <dbReference type="ARBA" id="ARBA00022525"/>
    </source>
</evidence>
<dbReference type="InterPro" id="IPR008965">
    <property type="entry name" value="CBM2/CBM3_carb-bd_dom_sf"/>
</dbReference>
<evidence type="ECO:0000256" key="3">
    <source>
        <dbReference type="ARBA" id="ARBA00022530"/>
    </source>
</evidence>
<dbReference type="EMBL" id="CP003065">
    <property type="protein sequence ID" value="AEV68223.1"/>
    <property type="molecule type" value="Genomic_DNA"/>
</dbReference>
<dbReference type="Gene3D" id="1.10.1330.10">
    <property type="entry name" value="Dockerin domain"/>
    <property type="match status" value="1"/>
</dbReference>
<proteinExistence type="inferred from homology"/>